<evidence type="ECO:0008006" key="4">
    <source>
        <dbReference type="Google" id="ProtNLM"/>
    </source>
</evidence>
<feature type="signal peptide" evidence="1">
    <location>
        <begin position="1"/>
        <end position="16"/>
    </location>
</feature>
<protein>
    <recommendedName>
        <fullName evidence="4">DUF19 domain-containing protein</fullName>
    </recommendedName>
</protein>
<dbReference type="FunCoup" id="E3NHQ2">
    <property type="interactions" value="1171"/>
</dbReference>
<dbReference type="Proteomes" id="UP000008281">
    <property type="component" value="Unassembled WGS sequence"/>
</dbReference>
<name>E3NHQ2_CAERE</name>
<sequence>MFKSLVFVSFLAVALASPIDSGYVSTIEEMFNPENESAICKEESEKFKKCFEVLKEEAQQYSDEPRFPTREEINQSIVEIRQAVECAGEVTCKKLKLTVYIMETAAYAMEQIFGEGYSCLDEQNLKAGLVFCFQSEARMEEVQAGGIEALASKMKPIAKCITGWQDCETKEKNAFYKGAMALADFAEVAMKVAHGVQTEQLGYIQTFDKKFNRADFDKLEL</sequence>
<dbReference type="InParanoid" id="E3NHQ2"/>
<proteinExistence type="predicted"/>
<reference evidence="2" key="1">
    <citation type="submission" date="2007-07" db="EMBL/GenBank/DDBJ databases">
        <title>PCAP assembly of the Caenorhabditis remanei genome.</title>
        <authorList>
            <consortium name="The Caenorhabditis remanei Sequencing Consortium"/>
            <person name="Wilson R.K."/>
        </authorList>
    </citation>
    <scope>NUCLEOTIDE SEQUENCE [LARGE SCALE GENOMIC DNA]</scope>
    <source>
        <strain evidence="2">PB4641</strain>
    </source>
</reference>
<dbReference type="EMBL" id="DS268683">
    <property type="protein sequence ID" value="EFO98345.1"/>
    <property type="molecule type" value="Genomic_DNA"/>
</dbReference>
<gene>
    <name evidence="2" type="ORF">CRE_24268</name>
</gene>
<keyword evidence="1" id="KW-0732">Signal</keyword>
<dbReference type="HOGENOM" id="CLU_1262534_0_0_1"/>
<dbReference type="AlphaFoldDB" id="E3NHQ2"/>
<dbReference type="OrthoDB" id="5790337at2759"/>
<dbReference type="OMA" id="IMETAAY"/>
<keyword evidence="3" id="KW-1185">Reference proteome</keyword>
<evidence type="ECO:0000313" key="2">
    <source>
        <dbReference type="EMBL" id="EFO98345.1"/>
    </source>
</evidence>
<organism evidence="3">
    <name type="scientific">Caenorhabditis remanei</name>
    <name type="common">Caenorhabditis vulgaris</name>
    <dbReference type="NCBI Taxonomy" id="31234"/>
    <lineage>
        <taxon>Eukaryota</taxon>
        <taxon>Metazoa</taxon>
        <taxon>Ecdysozoa</taxon>
        <taxon>Nematoda</taxon>
        <taxon>Chromadorea</taxon>
        <taxon>Rhabditida</taxon>
        <taxon>Rhabditina</taxon>
        <taxon>Rhabditomorpha</taxon>
        <taxon>Rhabditoidea</taxon>
        <taxon>Rhabditidae</taxon>
        <taxon>Peloderinae</taxon>
        <taxon>Caenorhabditis</taxon>
    </lineage>
</organism>
<dbReference type="eggNOG" id="ENOG502TI1G">
    <property type="taxonomic scope" value="Eukaryota"/>
</dbReference>
<evidence type="ECO:0000313" key="3">
    <source>
        <dbReference type="Proteomes" id="UP000008281"/>
    </source>
</evidence>
<accession>E3NHQ2</accession>
<evidence type="ECO:0000256" key="1">
    <source>
        <dbReference type="SAM" id="SignalP"/>
    </source>
</evidence>
<dbReference type="STRING" id="31234.E3NHQ2"/>
<feature type="chain" id="PRO_5003178634" description="DUF19 domain-containing protein" evidence="1">
    <location>
        <begin position="17"/>
        <end position="221"/>
    </location>
</feature>